<dbReference type="Pfam" id="PF00724">
    <property type="entry name" value="Oxidored_FMN"/>
    <property type="match status" value="1"/>
</dbReference>
<accession>G5KI24</accession>
<dbReference type="STRING" id="764291.STRUR_0306"/>
<dbReference type="InterPro" id="IPR001155">
    <property type="entry name" value="OxRdtase_FMN_N"/>
</dbReference>
<comment type="caution">
    <text evidence="2">The sequence shown here is derived from an EMBL/GenBank/DDBJ whole genome shotgun (WGS) entry which is preliminary data.</text>
</comment>
<dbReference type="EMBL" id="AEUZ02000001">
    <property type="protein sequence ID" value="EHJ57466.1"/>
    <property type="molecule type" value="Genomic_DNA"/>
</dbReference>
<proteinExistence type="predicted"/>
<evidence type="ECO:0000259" key="1">
    <source>
        <dbReference type="Pfam" id="PF00724"/>
    </source>
</evidence>
<evidence type="ECO:0000313" key="3">
    <source>
        <dbReference type="Proteomes" id="UP000005388"/>
    </source>
</evidence>
<dbReference type="InterPro" id="IPR013785">
    <property type="entry name" value="Aldolase_TIM"/>
</dbReference>
<dbReference type="Proteomes" id="UP000005388">
    <property type="component" value="Unassembled WGS sequence"/>
</dbReference>
<dbReference type="eggNOG" id="COG1902">
    <property type="taxonomic scope" value="Bacteria"/>
</dbReference>
<dbReference type="GO" id="GO:0010181">
    <property type="term" value="F:FMN binding"/>
    <property type="evidence" value="ECO:0007669"/>
    <property type="project" value="InterPro"/>
</dbReference>
<evidence type="ECO:0000313" key="2">
    <source>
        <dbReference type="EMBL" id="EHJ57466.1"/>
    </source>
</evidence>
<organism evidence="2 3">
    <name type="scientific">Streptococcus urinalis 2285-97</name>
    <dbReference type="NCBI Taxonomy" id="764291"/>
    <lineage>
        <taxon>Bacteria</taxon>
        <taxon>Bacillati</taxon>
        <taxon>Bacillota</taxon>
        <taxon>Bacilli</taxon>
        <taxon>Lactobacillales</taxon>
        <taxon>Streptococcaceae</taxon>
        <taxon>Streptococcus</taxon>
    </lineage>
</organism>
<feature type="domain" description="NADH:flavin oxidoreductase/NADH oxidase N-terminal" evidence="1">
    <location>
        <begin position="10"/>
        <end position="64"/>
    </location>
</feature>
<name>G5KI24_9STRE</name>
<dbReference type="Gene3D" id="3.20.20.70">
    <property type="entry name" value="Aldolase class I"/>
    <property type="match status" value="1"/>
</dbReference>
<gene>
    <name evidence="2" type="ORF">STRUR_0306</name>
</gene>
<reference evidence="2 3" key="1">
    <citation type="journal article" date="2014" name="Int. J. Syst. Evol. Microbiol.">
        <title>Phylogenomics and the dynamic genome evolution of the genus Streptococcus.</title>
        <authorList>
            <consortium name="The Broad Institute Genome Sequencing Platform"/>
            <person name="Richards V.P."/>
            <person name="Palmer S.R."/>
            <person name="Pavinski Bitar P.D."/>
            <person name="Qin X."/>
            <person name="Weinstock G.M."/>
            <person name="Highlander S.K."/>
            <person name="Town C.D."/>
            <person name="Burne R.A."/>
            <person name="Stanhope M.J."/>
        </authorList>
    </citation>
    <scope>NUCLEOTIDE SEQUENCE [LARGE SCALE GENOMIC DNA]</scope>
    <source>
        <strain evidence="2 3">2285-97</strain>
    </source>
</reference>
<sequence length="65" mass="7261">MTKKLLDNIALSSGQQLKNRMVMAPMTTQSAYFDGTITEELIRYYAQRSGTIGTVIVESAFVENK</sequence>
<dbReference type="SUPFAM" id="SSF51395">
    <property type="entry name" value="FMN-linked oxidoreductases"/>
    <property type="match status" value="1"/>
</dbReference>
<dbReference type="AlphaFoldDB" id="G5KI24"/>
<dbReference type="GO" id="GO:0016491">
    <property type="term" value="F:oxidoreductase activity"/>
    <property type="evidence" value="ECO:0007669"/>
    <property type="project" value="InterPro"/>
</dbReference>
<protein>
    <submittedName>
        <fullName evidence="2">Oxidoreductase, FAD/FMN dependent domain protein</fullName>
    </submittedName>
</protein>
<keyword evidence="3" id="KW-1185">Reference proteome</keyword>